<dbReference type="Gene3D" id="3.40.50.2300">
    <property type="match status" value="1"/>
</dbReference>
<evidence type="ECO:0000313" key="4">
    <source>
        <dbReference type="EMBL" id="GAA4451553.1"/>
    </source>
</evidence>
<feature type="domain" description="Response regulatory" evidence="2">
    <location>
        <begin position="14"/>
        <end position="129"/>
    </location>
</feature>
<dbReference type="SMART" id="SM00448">
    <property type="entry name" value="REC"/>
    <property type="match status" value="1"/>
</dbReference>
<reference evidence="5" key="1">
    <citation type="journal article" date="2019" name="Int. J. Syst. Evol. Microbiol.">
        <title>The Global Catalogue of Microorganisms (GCM) 10K type strain sequencing project: providing services to taxonomists for standard genome sequencing and annotation.</title>
        <authorList>
            <consortium name="The Broad Institute Genomics Platform"/>
            <consortium name="The Broad Institute Genome Sequencing Center for Infectious Disease"/>
            <person name="Wu L."/>
            <person name="Ma J."/>
        </authorList>
    </citation>
    <scope>NUCLEOTIDE SEQUENCE [LARGE SCALE GENOMIC DNA]</scope>
    <source>
        <strain evidence="5">JCM 31921</strain>
    </source>
</reference>
<dbReference type="PROSITE" id="PS50930">
    <property type="entry name" value="HTH_LYTTR"/>
    <property type="match status" value="1"/>
</dbReference>
<dbReference type="PANTHER" id="PTHR37299:SF1">
    <property type="entry name" value="STAGE 0 SPORULATION PROTEIN A HOMOLOG"/>
    <property type="match status" value="1"/>
</dbReference>
<evidence type="ECO:0000313" key="5">
    <source>
        <dbReference type="Proteomes" id="UP001501410"/>
    </source>
</evidence>
<dbReference type="RefSeq" id="WP_344823183.1">
    <property type="nucleotide sequence ID" value="NZ_BAABEZ010000011.1"/>
</dbReference>
<dbReference type="EMBL" id="BAABEZ010000011">
    <property type="protein sequence ID" value="GAA4451553.1"/>
    <property type="molecule type" value="Genomic_DNA"/>
</dbReference>
<dbReference type="GO" id="GO:0003677">
    <property type="term" value="F:DNA binding"/>
    <property type="evidence" value="ECO:0007669"/>
    <property type="project" value="UniProtKB-KW"/>
</dbReference>
<feature type="modified residue" description="4-aspartylphosphate" evidence="1">
    <location>
        <position position="67"/>
    </location>
</feature>
<dbReference type="Gene3D" id="2.40.50.1020">
    <property type="entry name" value="LytTr DNA-binding domain"/>
    <property type="match status" value="1"/>
</dbReference>
<dbReference type="InterPro" id="IPR046947">
    <property type="entry name" value="LytR-like"/>
</dbReference>
<protein>
    <submittedName>
        <fullName evidence="4">LytTR family DNA-binding domain-containing protein</fullName>
    </submittedName>
</protein>
<accession>A0ABP8MK02</accession>
<dbReference type="PROSITE" id="PS50110">
    <property type="entry name" value="RESPONSE_REGULATORY"/>
    <property type="match status" value="1"/>
</dbReference>
<evidence type="ECO:0000259" key="3">
    <source>
        <dbReference type="PROSITE" id="PS50930"/>
    </source>
</evidence>
<gene>
    <name evidence="4" type="ORF">GCM10023092_09210</name>
</gene>
<organism evidence="4 5">
    <name type="scientific">Rurimicrobium arvi</name>
    <dbReference type="NCBI Taxonomy" id="2049916"/>
    <lineage>
        <taxon>Bacteria</taxon>
        <taxon>Pseudomonadati</taxon>
        <taxon>Bacteroidota</taxon>
        <taxon>Chitinophagia</taxon>
        <taxon>Chitinophagales</taxon>
        <taxon>Chitinophagaceae</taxon>
        <taxon>Rurimicrobium</taxon>
    </lineage>
</organism>
<dbReference type="Proteomes" id="UP001501410">
    <property type="component" value="Unassembled WGS sequence"/>
</dbReference>
<keyword evidence="1" id="KW-0597">Phosphoprotein</keyword>
<dbReference type="Pfam" id="PF04397">
    <property type="entry name" value="LytTR"/>
    <property type="match status" value="1"/>
</dbReference>
<keyword evidence="5" id="KW-1185">Reference proteome</keyword>
<comment type="caution">
    <text evidence="4">The sequence shown here is derived from an EMBL/GenBank/DDBJ whole genome shotgun (WGS) entry which is preliminary data.</text>
</comment>
<sequence length="263" mass="30601">MKTLLQQQTNMGLSALIIDDEPDACLNLNILLHKYCGDKVTHIYQTTSTTEAEQLLKEKRPQVVFLDIEMPAENGFQFLERIGYRNNFYTVFVTAYDEYAIRAIKINALDYILKPVCEDELTTAVDKVWDLVNRIYEEPRLPELPLPSLEQEPKSIVLKSRSESVYLDFTDIISIEAVGSYCRFFYYQDKRVKKFLASHGLQYYQDLLPDHFFRTHKSYLINLKHFSGLVVAGSFELTMDDGSVVPLSRRRHAELNILLEKKR</sequence>
<proteinExistence type="predicted"/>
<dbReference type="PANTHER" id="PTHR37299">
    <property type="entry name" value="TRANSCRIPTIONAL REGULATOR-RELATED"/>
    <property type="match status" value="1"/>
</dbReference>
<feature type="domain" description="HTH LytTR-type" evidence="3">
    <location>
        <begin position="156"/>
        <end position="261"/>
    </location>
</feature>
<dbReference type="SMART" id="SM00850">
    <property type="entry name" value="LytTR"/>
    <property type="match status" value="1"/>
</dbReference>
<dbReference type="Pfam" id="PF00072">
    <property type="entry name" value="Response_reg"/>
    <property type="match status" value="1"/>
</dbReference>
<dbReference type="InterPro" id="IPR011006">
    <property type="entry name" value="CheY-like_superfamily"/>
</dbReference>
<evidence type="ECO:0000259" key="2">
    <source>
        <dbReference type="PROSITE" id="PS50110"/>
    </source>
</evidence>
<name>A0ABP8MK02_9BACT</name>
<dbReference type="InterPro" id="IPR007492">
    <property type="entry name" value="LytTR_DNA-bd_dom"/>
</dbReference>
<evidence type="ECO:0000256" key="1">
    <source>
        <dbReference type="PROSITE-ProRule" id="PRU00169"/>
    </source>
</evidence>
<keyword evidence="4" id="KW-0238">DNA-binding</keyword>
<dbReference type="InterPro" id="IPR001789">
    <property type="entry name" value="Sig_transdc_resp-reg_receiver"/>
</dbReference>
<dbReference type="SUPFAM" id="SSF52172">
    <property type="entry name" value="CheY-like"/>
    <property type="match status" value="1"/>
</dbReference>